<proteinExistence type="predicted"/>
<sequence length="537" mass="58266">MDRGFQNLLWFLGVVEDNNDPQMLGRVRVRAFGIHPQDLTKVPTEDLPWAYVVSGTYSNNYKPPELNDWVFGFFIDGKGAQQPMLLGTLLGMPTMAPAAYGDSNGGFSAMGDGSSMYGLGRPDMPKLATGEELHTTSVLAKNVTGGQPVRTSNGAGWETPKSYYNAEYPHNYVHETKSGHVFELDDTPGHERVNLYHRSGSHIEINSSGQVSIKSTGSAFVVIDQNGYVRISGDANLTVEGKASILVENDCDLQVDGNLNQKVYGDHTLAVSGRLDVNVGEGIRMRGAKVAIESAIDNVDIISKNNMNLQSGADINMKGAGNFAVTAARVDLNSEDHEAADASPSDLPEPEKRKTVAHKTMVDPFDMGATGDDGVDEPADGAAETDTSQSSGDPELDADRERHGPMLDYIGQKEGTDRGDGYNETLGYGKFTNGDVNLEGMTVGQVKELQRNMLNHPENTFNSSALGRYQITRQTLTDFQGRLGISDSALFDRNTQDRLAIAILKSTNGNPAKLRNRWASFKGVSRNELELKYFGGV</sequence>
<feature type="region of interest" description="Disordered" evidence="1">
    <location>
        <begin position="364"/>
        <end position="401"/>
    </location>
</feature>
<evidence type="ECO:0000313" key="3">
    <source>
        <dbReference type="Proteomes" id="UP000202958"/>
    </source>
</evidence>
<keyword evidence="3" id="KW-1185">Reference proteome</keyword>
<gene>
    <name evidence="2" type="ORF">PHIN3_112</name>
</gene>
<evidence type="ECO:0000313" key="2">
    <source>
        <dbReference type="EMBL" id="AKF13377.2"/>
    </source>
</evidence>
<dbReference type="KEGG" id="vg:26638841"/>
<dbReference type="Gene3D" id="2.40.50.260">
    <property type="entry name" value="Nucleic acid-binding protein domain"/>
    <property type="match status" value="1"/>
</dbReference>
<dbReference type="SUPFAM" id="SSF69349">
    <property type="entry name" value="Phage fibre proteins"/>
    <property type="match status" value="1"/>
</dbReference>
<name>A0A0F6WCH3_9CAUD</name>
<dbReference type="Gene3D" id="1.10.530.10">
    <property type="match status" value="1"/>
</dbReference>
<dbReference type="GeneID" id="26638841"/>
<dbReference type="Gene3D" id="3.10.450.190">
    <property type="match status" value="1"/>
</dbReference>
<dbReference type="RefSeq" id="YP_009212352.1">
    <property type="nucleotide sequence ID" value="NC_028945.1"/>
</dbReference>
<dbReference type="SUPFAM" id="SSF69255">
    <property type="entry name" value="gp5 N-terminal domain-like"/>
    <property type="match status" value="1"/>
</dbReference>
<dbReference type="Proteomes" id="UP000202958">
    <property type="component" value="Segment"/>
</dbReference>
<organism evidence="2 3">
    <name type="scientific">Sinorhizobium phage phiN3</name>
    <dbReference type="NCBI Taxonomy" id="1647405"/>
    <lineage>
        <taxon>Viruses</taxon>
        <taxon>Duplodnaviria</taxon>
        <taxon>Heunggongvirae</taxon>
        <taxon>Uroviricota</taxon>
        <taxon>Caudoviricetes</taxon>
        <taxon>Emdodecavirus</taxon>
        <taxon>Emdodecavirus N3</taxon>
    </lineage>
</organism>
<accession>A0A0F6WCH3</accession>
<dbReference type="EMBL" id="KR052482">
    <property type="protein sequence ID" value="AKF13377.2"/>
    <property type="molecule type" value="Genomic_DNA"/>
</dbReference>
<dbReference type="SUPFAM" id="SSF53955">
    <property type="entry name" value="Lysozyme-like"/>
    <property type="match status" value="1"/>
</dbReference>
<dbReference type="InterPro" id="IPR023346">
    <property type="entry name" value="Lysozyme-like_dom_sf"/>
</dbReference>
<dbReference type="OrthoDB" id="2186at10239"/>
<evidence type="ECO:0000256" key="1">
    <source>
        <dbReference type="SAM" id="MobiDB-lite"/>
    </source>
</evidence>
<reference evidence="2 3" key="1">
    <citation type="submission" date="2015-04" db="EMBL/GenBank/DDBJ databases">
        <authorList>
            <person name="Hodson T.S."/>
            <person name="Hyde J.R."/>
            <person name="Schouten J.T."/>
            <person name="Crockett J.T."/>
            <person name="Smith T.A."/>
            <person name="Merrill B.D."/>
            <person name="Crook M.B."/>
            <person name="Griffitts J.S."/>
            <person name="Burnett S.H."/>
            <person name="Grose J.H."/>
            <person name="Breakwell D.P."/>
        </authorList>
    </citation>
    <scope>NUCLEOTIDE SEQUENCE [LARGE SCALE GENOMIC DNA]</scope>
</reference>
<feature type="region of interest" description="Disordered" evidence="1">
    <location>
        <begin position="335"/>
        <end position="354"/>
    </location>
</feature>
<protein>
    <submittedName>
        <fullName evidence="2">Baseplate hub</fullName>
    </submittedName>
</protein>